<dbReference type="AlphaFoldDB" id="S8EAC0"/>
<evidence type="ECO:0000256" key="6">
    <source>
        <dbReference type="ARBA" id="ARBA00022806"/>
    </source>
</evidence>
<evidence type="ECO:0000256" key="9">
    <source>
        <dbReference type="PROSITE-ProRule" id="PRU00552"/>
    </source>
</evidence>
<dbReference type="PROSITE" id="PS51192">
    <property type="entry name" value="HELICASE_ATP_BIND_1"/>
    <property type="match status" value="1"/>
</dbReference>
<evidence type="ECO:0000259" key="13">
    <source>
        <dbReference type="PROSITE" id="PS51192"/>
    </source>
</evidence>
<dbReference type="CDD" id="cd18787">
    <property type="entry name" value="SF2_C_DEAD"/>
    <property type="match status" value="1"/>
</dbReference>
<dbReference type="InterPro" id="IPR014014">
    <property type="entry name" value="RNA_helicase_DEAD_Q_motif"/>
</dbReference>
<dbReference type="PROSITE" id="PS51194">
    <property type="entry name" value="HELICASE_CTER"/>
    <property type="match status" value="1"/>
</dbReference>
<evidence type="ECO:0000256" key="5">
    <source>
        <dbReference type="ARBA" id="ARBA00022801"/>
    </source>
</evidence>
<dbReference type="FunCoup" id="S8EAC0">
    <property type="interactions" value="858"/>
</dbReference>
<comment type="subcellular location">
    <subcellularLocation>
        <location evidence="1">Nucleus</location>
        <location evidence="1">Nucleolus</location>
    </subcellularLocation>
</comment>
<evidence type="ECO:0000256" key="4">
    <source>
        <dbReference type="ARBA" id="ARBA00022741"/>
    </source>
</evidence>
<keyword evidence="2" id="KW-0690">Ribosome biogenesis</keyword>
<dbReference type="GO" id="GO:0006364">
    <property type="term" value="P:rRNA processing"/>
    <property type="evidence" value="ECO:0007669"/>
    <property type="project" value="UniProtKB-KW"/>
</dbReference>
<dbReference type="InParanoid" id="S8EAC0"/>
<keyword evidence="4 10" id="KW-0547">Nucleotide-binding</keyword>
<evidence type="ECO:0000256" key="12">
    <source>
        <dbReference type="SAM" id="MobiDB-lite"/>
    </source>
</evidence>
<feature type="region of interest" description="Disordered" evidence="12">
    <location>
        <begin position="1"/>
        <end position="33"/>
    </location>
</feature>
<dbReference type="Gene3D" id="3.40.50.300">
    <property type="entry name" value="P-loop containing nucleotide triphosphate hydrolases"/>
    <property type="match status" value="2"/>
</dbReference>
<dbReference type="Pfam" id="PF00270">
    <property type="entry name" value="DEAD"/>
    <property type="match status" value="1"/>
</dbReference>
<dbReference type="PANTHER" id="PTHR24031">
    <property type="entry name" value="RNA HELICASE"/>
    <property type="match status" value="1"/>
</dbReference>
<keyword evidence="3" id="KW-0698">rRNA processing</keyword>
<evidence type="ECO:0000256" key="3">
    <source>
        <dbReference type="ARBA" id="ARBA00022552"/>
    </source>
</evidence>
<dbReference type="GO" id="GO:0005730">
    <property type="term" value="C:nucleolus"/>
    <property type="evidence" value="ECO:0007669"/>
    <property type="project" value="UniProtKB-SubCell"/>
</dbReference>
<evidence type="ECO:0000256" key="8">
    <source>
        <dbReference type="ARBA" id="ARBA00022884"/>
    </source>
</evidence>
<dbReference type="Proteomes" id="UP000015241">
    <property type="component" value="Unassembled WGS sequence"/>
</dbReference>
<comment type="catalytic activity">
    <reaction evidence="11">
        <text>ATP + H2O = ADP + phosphate + H(+)</text>
        <dbReference type="Rhea" id="RHEA:13065"/>
        <dbReference type="ChEBI" id="CHEBI:15377"/>
        <dbReference type="ChEBI" id="CHEBI:15378"/>
        <dbReference type="ChEBI" id="CHEBI:30616"/>
        <dbReference type="ChEBI" id="CHEBI:43474"/>
        <dbReference type="ChEBI" id="CHEBI:456216"/>
        <dbReference type="EC" id="3.6.4.13"/>
    </reaction>
</comment>
<dbReference type="GO" id="GO:0005524">
    <property type="term" value="F:ATP binding"/>
    <property type="evidence" value="ECO:0007669"/>
    <property type="project" value="UniProtKB-UniRule"/>
</dbReference>
<evidence type="ECO:0000256" key="1">
    <source>
        <dbReference type="ARBA" id="ARBA00004604"/>
    </source>
</evidence>
<keyword evidence="6 10" id="KW-0347">Helicase</keyword>
<keyword evidence="17" id="KW-1185">Reference proteome</keyword>
<feature type="compositionally biased region" description="Basic and acidic residues" evidence="12">
    <location>
        <begin position="693"/>
        <end position="718"/>
    </location>
</feature>
<dbReference type="OrthoDB" id="10259640at2759"/>
<comment type="domain">
    <text evidence="11">The Q motif is unique to and characteristic of the DEAD box family of RNA helicases and controls ATP binding and hydrolysis.</text>
</comment>
<dbReference type="InterPro" id="IPR000629">
    <property type="entry name" value="RNA-helicase_DEAD-box_CS"/>
</dbReference>
<feature type="domain" description="Helicase ATP-binding" evidence="13">
    <location>
        <begin position="86"/>
        <end position="260"/>
    </location>
</feature>
<dbReference type="Pfam" id="PF00271">
    <property type="entry name" value="Helicase_C"/>
    <property type="match status" value="1"/>
</dbReference>
<evidence type="ECO:0000259" key="15">
    <source>
        <dbReference type="PROSITE" id="PS51195"/>
    </source>
</evidence>
<dbReference type="STRING" id="743788.S8EAC0"/>
<feature type="domain" description="Helicase C-terminal" evidence="14">
    <location>
        <begin position="283"/>
        <end position="446"/>
    </location>
</feature>
<dbReference type="EMBL" id="KE504138">
    <property type="protein sequence ID" value="EPT01957.1"/>
    <property type="molecule type" value="Genomic_DNA"/>
</dbReference>
<dbReference type="PROSITE" id="PS51195">
    <property type="entry name" value="Q_MOTIF"/>
    <property type="match status" value="1"/>
</dbReference>
<feature type="region of interest" description="Disordered" evidence="12">
    <location>
        <begin position="693"/>
        <end position="790"/>
    </location>
</feature>
<sequence>MGEAGPSRPPKPKTTRHAKPKNGMHSSKSRKVSEAKAIEILEQAAQQFEPPPDLKAFADLPISELTKRGLKNAYFTEMTDIQSKSLPVSLKGKDILGAARTGSGKTLAFLVPVLEMLYRKKWGPQDGLGALIISPTRELAVQIFDVLRSIGGCHSFSAGLVIGGKNLKDERERLSRMNILVATPGRLLQHMDQTIGFECDNVQILVLDEADRILDMGFHRTLTALLSHLPKSRQTLLFSATQTDSVASLARLSLTDSVAIGLAGTSASLATPASLQQHYVVTTLDQKLSLLWSFLKSHLQTKTLVFLSSCRQVRFVFETFRRLHPGVPLLHLHGKQKQTTRLATFQRFTTMQKAVLFATDIAARGLDFPAVDWVVQVDAPEDAETYVHRVGRTARYESAGRALLFLMPSEEEGMKAVLEKKGLEVEKIKIKASKTQNIENQLQNLAFQDPEVKYLGQRAFVSYLRSVHLHKEKTVFKVDELPAERFAESLGLPGMPKIKFLSRELAKKKKNASHAAALEESATARQAQAHEREESESVSSSEGENEESDRSAMSDDEEALGELEPAQATEKANRVRTKYDRMFERKNQNILSEHYTKLVDHAGGSDSEDDFITLKRADHELPAEPGALPESDYTSKRKQRLAQSKKALAKGGARGSKLVFDDEGGTHEIYEMKAPEEVFGEGGAEGRAVKEAGRAFVEGERGRMKEADVRDKEEAKEKKREKKRKRKEREREEMGYAAAERGANMAMVTPLDEDDGYVSPEFDLPSESEDEAPPVKRNKHSNSKGSDGAG</sequence>
<dbReference type="Pfam" id="PF13959">
    <property type="entry name" value="CTE_SPB4"/>
    <property type="match status" value="1"/>
</dbReference>
<dbReference type="InterPro" id="IPR001650">
    <property type="entry name" value="Helicase_C-like"/>
</dbReference>
<name>S8EAC0_FOMSC</name>
<comment type="similarity">
    <text evidence="10">Belongs to the DEAD box helicase family.</text>
</comment>
<dbReference type="CDD" id="cd17941">
    <property type="entry name" value="DEADc_DDX10"/>
    <property type="match status" value="1"/>
</dbReference>
<feature type="region of interest" description="Disordered" evidence="12">
    <location>
        <begin position="511"/>
        <end position="575"/>
    </location>
</feature>
<organism evidence="16 17">
    <name type="scientific">Fomitopsis schrenkii</name>
    <name type="common">Brown rot fungus</name>
    <dbReference type="NCBI Taxonomy" id="2126942"/>
    <lineage>
        <taxon>Eukaryota</taxon>
        <taxon>Fungi</taxon>
        <taxon>Dikarya</taxon>
        <taxon>Basidiomycota</taxon>
        <taxon>Agaricomycotina</taxon>
        <taxon>Agaricomycetes</taxon>
        <taxon>Polyporales</taxon>
        <taxon>Fomitopsis</taxon>
    </lineage>
</organism>
<feature type="short sequence motif" description="Q motif" evidence="9">
    <location>
        <begin position="55"/>
        <end position="83"/>
    </location>
</feature>
<reference evidence="16 17" key="1">
    <citation type="journal article" date="2012" name="Science">
        <title>The Paleozoic origin of enzymatic lignin decomposition reconstructed from 31 fungal genomes.</title>
        <authorList>
            <person name="Floudas D."/>
            <person name="Binder M."/>
            <person name="Riley R."/>
            <person name="Barry K."/>
            <person name="Blanchette R.A."/>
            <person name="Henrissat B."/>
            <person name="Martinez A.T."/>
            <person name="Otillar R."/>
            <person name="Spatafora J.W."/>
            <person name="Yadav J.S."/>
            <person name="Aerts A."/>
            <person name="Benoit I."/>
            <person name="Boyd A."/>
            <person name="Carlson A."/>
            <person name="Copeland A."/>
            <person name="Coutinho P.M."/>
            <person name="de Vries R.P."/>
            <person name="Ferreira P."/>
            <person name="Findley K."/>
            <person name="Foster B."/>
            <person name="Gaskell J."/>
            <person name="Glotzer D."/>
            <person name="Gorecki P."/>
            <person name="Heitman J."/>
            <person name="Hesse C."/>
            <person name="Hori C."/>
            <person name="Igarashi K."/>
            <person name="Jurgens J.A."/>
            <person name="Kallen N."/>
            <person name="Kersten P."/>
            <person name="Kohler A."/>
            <person name="Kuees U."/>
            <person name="Kumar T.K.A."/>
            <person name="Kuo A."/>
            <person name="LaButti K."/>
            <person name="Larrondo L.F."/>
            <person name="Lindquist E."/>
            <person name="Ling A."/>
            <person name="Lombard V."/>
            <person name="Lucas S."/>
            <person name="Lundell T."/>
            <person name="Martin R."/>
            <person name="McLaughlin D.J."/>
            <person name="Morgenstern I."/>
            <person name="Morin E."/>
            <person name="Murat C."/>
            <person name="Nagy L.G."/>
            <person name="Nolan M."/>
            <person name="Ohm R.A."/>
            <person name="Patyshakuliyeva A."/>
            <person name="Rokas A."/>
            <person name="Ruiz-Duenas F.J."/>
            <person name="Sabat G."/>
            <person name="Salamov A."/>
            <person name="Samejima M."/>
            <person name="Schmutz J."/>
            <person name="Slot J.C."/>
            <person name="St John F."/>
            <person name="Stenlid J."/>
            <person name="Sun H."/>
            <person name="Sun S."/>
            <person name="Syed K."/>
            <person name="Tsang A."/>
            <person name="Wiebenga A."/>
            <person name="Young D."/>
            <person name="Pisabarro A."/>
            <person name="Eastwood D.C."/>
            <person name="Martin F."/>
            <person name="Cullen D."/>
            <person name="Grigoriev I.V."/>
            <person name="Hibbett D.S."/>
        </authorList>
    </citation>
    <scope>NUCLEOTIDE SEQUENCE</scope>
    <source>
        <strain evidence="17">FP-58527</strain>
    </source>
</reference>
<keyword evidence="5 10" id="KW-0378">Hydrolase</keyword>
<dbReference type="PROSITE" id="PS00039">
    <property type="entry name" value="DEAD_ATP_HELICASE"/>
    <property type="match status" value="1"/>
</dbReference>
<comment type="function">
    <text evidence="11">RNA helicase.</text>
</comment>
<feature type="region of interest" description="Disordered" evidence="12">
    <location>
        <begin position="620"/>
        <end position="660"/>
    </location>
</feature>
<dbReference type="eggNOG" id="KOG0343">
    <property type="taxonomic scope" value="Eukaryota"/>
</dbReference>
<protein>
    <recommendedName>
        <fullName evidence="11">ATP-dependent RNA helicase</fullName>
        <ecNumber evidence="11">3.6.4.13</ecNumber>
    </recommendedName>
</protein>
<dbReference type="SUPFAM" id="SSF52540">
    <property type="entry name" value="P-loop containing nucleoside triphosphate hydrolases"/>
    <property type="match status" value="1"/>
</dbReference>
<keyword evidence="8 11" id="KW-0694">RNA-binding</keyword>
<dbReference type="HOGENOM" id="CLU_003041_26_1_1"/>
<dbReference type="SMART" id="SM01178">
    <property type="entry name" value="DUF4217"/>
    <property type="match status" value="1"/>
</dbReference>
<evidence type="ECO:0000256" key="11">
    <source>
        <dbReference type="RuleBase" id="RU365068"/>
    </source>
</evidence>
<dbReference type="GO" id="GO:0003723">
    <property type="term" value="F:RNA binding"/>
    <property type="evidence" value="ECO:0007669"/>
    <property type="project" value="UniProtKB-UniRule"/>
</dbReference>
<feature type="compositionally biased region" description="Basic residues" evidence="12">
    <location>
        <begin position="10"/>
        <end position="30"/>
    </location>
</feature>
<proteinExistence type="inferred from homology"/>
<keyword evidence="7 10" id="KW-0067">ATP-binding</keyword>
<evidence type="ECO:0000313" key="16">
    <source>
        <dbReference type="EMBL" id="EPT01957.1"/>
    </source>
</evidence>
<evidence type="ECO:0000259" key="14">
    <source>
        <dbReference type="PROSITE" id="PS51194"/>
    </source>
</evidence>
<dbReference type="InterPro" id="IPR025313">
    <property type="entry name" value="SPB4-like_CTE"/>
</dbReference>
<dbReference type="GO" id="GO:0003724">
    <property type="term" value="F:RNA helicase activity"/>
    <property type="evidence" value="ECO:0007669"/>
    <property type="project" value="UniProtKB-EC"/>
</dbReference>
<evidence type="ECO:0000256" key="2">
    <source>
        <dbReference type="ARBA" id="ARBA00022517"/>
    </source>
</evidence>
<feature type="domain" description="DEAD-box RNA helicase Q" evidence="15">
    <location>
        <begin position="55"/>
        <end position="83"/>
    </location>
</feature>
<gene>
    <name evidence="16" type="ORF">FOMPIDRAFT_1041093</name>
</gene>
<dbReference type="SMART" id="SM00487">
    <property type="entry name" value="DEXDc"/>
    <property type="match status" value="1"/>
</dbReference>
<dbReference type="InterPro" id="IPR014001">
    <property type="entry name" value="Helicase_ATP-bd"/>
</dbReference>
<dbReference type="SMART" id="SM00490">
    <property type="entry name" value="HELICc"/>
    <property type="match status" value="1"/>
</dbReference>
<dbReference type="InterPro" id="IPR011545">
    <property type="entry name" value="DEAD/DEAH_box_helicase_dom"/>
</dbReference>
<dbReference type="GO" id="GO:0016887">
    <property type="term" value="F:ATP hydrolysis activity"/>
    <property type="evidence" value="ECO:0007669"/>
    <property type="project" value="RHEA"/>
</dbReference>
<dbReference type="EC" id="3.6.4.13" evidence="11"/>
<evidence type="ECO:0000313" key="17">
    <source>
        <dbReference type="Proteomes" id="UP000015241"/>
    </source>
</evidence>
<feature type="compositionally biased region" description="Basic residues" evidence="12">
    <location>
        <begin position="719"/>
        <end position="728"/>
    </location>
</feature>
<accession>S8EAC0</accession>
<evidence type="ECO:0000256" key="7">
    <source>
        <dbReference type="ARBA" id="ARBA00022840"/>
    </source>
</evidence>
<dbReference type="InterPro" id="IPR027417">
    <property type="entry name" value="P-loop_NTPase"/>
</dbReference>
<evidence type="ECO:0000256" key="10">
    <source>
        <dbReference type="RuleBase" id="RU000492"/>
    </source>
</evidence>